<proteinExistence type="predicted"/>
<protein>
    <submittedName>
        <fullName evidence="1">Uncharacterized protein</fullName>
    </submittedName>
</protein>
<gene>
    <name evidence="1" type="ORF">NSA47_11615</name>
</gene>
<name>A0AAE3L300_9FIRM</name>
<dbReference type="AlphaFoldDB" id="A0AAE3L300"/>
<reference evidence="1" key="1">
    <citation type="submission" date="2022-07" db="EMBL/GenBank/DDBJ databases">
        <title>Enhanced cultured diversity of the mouse gut microbiota enables custom-made synthetic communities.</title>
        <authorList>
            <person name="Afrizal A."/>
        </authorList>
    </citation>
    <scope>NUCLEOTIDE SEQUENCE</scope>
    <source>
        <strain evidence="1">DSM 28593</strain>
    </source>
</reference>
<organism evidence="1 2">
    <name type="scientific">Irregularibacter muris</name>
    <dbReference type="NCBI Taxonomy" id="1796619"/>
    <lineage>
        <taxon>Bacteria</taxon>
        <taxon>Bacillati</taxon>
        <taxon>Bacillota</taxon>
        <taxon>Clostridia</taxon>
        <taxon>Eubacteriales</taxon>
        <taxon>Eubacteriaceae</taxon>
        <taxon>Irregularibacter</taxon>
    </lineage>
</organism>
<keyword evidence="2" id="KW-1185">Reference proteome</keyword>
<accession>A0AAE3L300</accession>
<evidence type="ECO:0000313" key="1">
    <source>
        <dbReference type="EMBL" id="MCR1899624.1"/>
    </source>
</evidence>
<evidence type="ECO:0000313" key="2">
    <source>
        <dbReference type="Proteomes" id="UP001205748"/>
    </source>
</evidence>
<comment type="caution">
    <text evidence="1">The sequence shown here is derived from an EMBL/GenBank/DDBJ whole genome shotgun (WGS) entry which is preliminary data.</text>
</comment>
<dbReference type="RefSeq" id="WP_257532172.1">
    <property type="nucleotide sequence ID" value="NZ_JANKAS010000011.1"/>
</dbReference>
<sequence>MNICLKYCGGCNSRYDRNKVIEQLNKKFSNINFVTNLDQDGVCDFVIVLSGCPSSCVNHKHLNGRFGKMIIRDLKDYEDLESKLEKVIKKGAAK</sequence>
<dbReference type="EMBL" id="JANKAS010000011">
    <property type="protein sequence ID" value="MCR1899624.1"/>
    <property type="molecule type" value="Genomic_DNA"/>
</dbReference>
<dbReference type="Proteomes" id="UP001205748">
    <property type="component" value="Unassembled WGS sequence"/>
</dbReference>